<protein>
    <recommendedName>
        <fullName evidence="5">Secreted protein</fullName>
    </recommendedName>
</protein>
<keyword evidence="4" id="KW-1185">Reference proteome</keyword>
<accession>A0A3B3IJ76</accession>
<reference evidence="3" key="2">
    <citation type="submission" date="2025-08" db="UniProtKB">
        <authorList>
            <consortium name="Ensembl"/>
        </authorList>
    </citation>
    <scope>IDENTIFICATION</scope>
    <source>
        <strain evidence="3">Hd-rR</strain>
    </source>
</reference>
<sequence length="83" mass="9366">MFSVTLAFLLCSLKFTRSFSQAMQHDFEESTLCCFKFSKIPIPFVLVVNVKKTSMGGYQISAHDPSGNESTPRYRIKAPTSEH</sequence>
<evidence type="ECO:0000256" key="2">
    <source>
        <dbReference type="SAM" id="SignalP"/>
    </source>
</evidence>
<feature type="chain" id="PRO_5017432955" description="Secreted protein" evidence="2">
    <location>
        <begin position="19"/>
        <end position="83"/>
    </location>
</feature>
<name>A0A3B3IJ76_ORYLA</name>
<feature type="signal peptide" evidence="2">
    <location>
        <begin position="1"/>
        <end position="18"/>
    </location>
</feature>
<evidence type="ECO:0000313" key="4">
    <source>
        <dbReference type="Proteomes" id="UP000001038"/>
    </source>
</evidence>
<dbReference type="Ensembl" id="ENSORLT00000044938.1">
    <property type="protein sequence ID" value="ENSORLP00000044193.1"/>
    <property type="gene ID" value="ENSORLG00000023185.1"/>
</dbReference>
<organism evidence="3 4">
    <name type="scientific">Oryzias latipes</name>
    <name type="common">Japanese rice fish</name>
    <name type="synonym">Japanese killifish</name>
    <dbReference type="NCBI Taxonomy" id="8090"/>
    <lineage>
        <taxon>Eukaryota</taxon>
        <taxon>Metazoa</taxon>
        <taxon>Chordata</taxon>
        <taxon>Craniata</taxon>
        <taxon>Vertebrata</taxon>
        <taxon>Euteleostomi</taxon>
        <taxon>Actinopterygii</taxon>
        <taxon>Neopterygii</taxon>
        <taxon>Teleostei</taxon>
        <taxon>Neoteleostei</taxon>
        <taxon>Acanthomorphata</taxon>
        <taxon>Ovalentaria</taxon>
        <taxon>Atherinomorphae</taxon>
        <taxon>Beloniformes</taxon>
        <taxon>Adrianichthyidae</taxon>
        <taxon>Oryziinae</taxon>
        <taxon>Oryzias</taxon>
    </lineage>
</organism>
<keyword evidence="2" id="KW-0732">Signal</keyword>
<dbReference type="Bgee" id="ENSORLG00000023185">
    <property type="expression patterns" value="Expressed in liver and 2 other cell types or tissues"/>
</dbReference>
<reference evidence="3" key="3">
    <citation type="submission" date="2025-09" db="UniProtKB">
        <authorList>
            <consortium name="Ensembl"/>
        </authorList>
    </citation>
    <scope>IDENTIFICATION</scope>
    <source>
        <strain evidence="3">Hd-rR</strain>
    </source>
</reference>
<dbReference type="AlphaFoldDB" id="A0A3B3IJ76"/>
<evidence type="ECO:0000313" key="3">
    <source>
        <dbReference type="Ensembl" id="ENSORLP00000044193.1"/>
    </source>
</evidence>
<evidence type="ECO:0008006" key="5">
    <source>
        <dbReference type="Google" id="ProtNLM"/>
    </source>
</evidence>
<reference evidence="3 4" key="1">
    <citation type="journal article" date="2007" name="Nature">
        <title>The medaka draft genome and insights into vertebrate genome evolution.</title>
        <authorList>
            <person name="Kasahara M."/>
            <person name="Naruse K."/>
            <person name="Sasaki S."/>
            <person name="Nakatani Y."/>
            <person name="Qu W."/>
            <person name="Ahsan B."/>
            <person name="Yamada T."/>
            <person name="Nagayasu Y."/>
            <person name="Doi K."/>
            <person name="Kasai Y."/>
            <person name="Jindo T."/>
            <person name="Kobayashi D."/>
            <person name="Shimada A."/>
            <person name="Toyoda A."/>
            <person name="Kuroki Y."/>
            <person name="Fujiyama A."/>
            <person name="Sasaki T."/>
            <person name="Shimizu A."/>
            <person name="Asakawa S."/>
            <person name="Shimizu N."/>
            <person name="Hashimoto S."/>
            <person name="Yang J."/>
            <person name="Lee Y."/>
            <person name="Matsushima K."/>
            <person name="Sugano S."/>
            <person name="Sakaizumi M."/>
            <person name="Narita T."/>
            <person name="Ohishi K."/>
            <person name="Haga S."/>
            <person name="Ohta F."/>
            <person name="Nomoto H."/>
            <person name="Nogata K."/>
            <person name="Morishita T."/>
            <person name="Endo T."/>
            <person name="Shin-I T."/>
            <person name="Takeda H."/>
            <person name="Morishita S."/>
            <person name="Kohara Y."/>
        </authorList>
    </citation>
    <scope>NUCLEOTIDE SEQUENCE [LARGE SCALE GENOMIC DNA]</scope>
    <source>
        <strain evidence="3 4">Hd-rR</strain>
    </source>
</reference>
<dbReference type="Proteomes" id="UP000001038">
    <property type="component" value="Chromosome 6"/>
</dbReference>
<feature type="region of interest" description="Disordered" evidence="1">
    <location>
        <begin position="60"/>
        <end position="83"/>
    </location>
</feature>
<dbReference type="GeneTree" id="ENSGT00940000178576"/>
<dbReference type="InParanoid" id="A0A3B3IJ76"/>
<proteinExistence type="predicted"/>
<evidence type="ECO:0000256" key="1">
    <source>
        <dbReference type="SAM" id="MobiDB-lite"/>
    </source>
</evidence>